<dbReference type="GO" id="GO:0005509">
    <property type="term" value="F:calcium ion binding"/>
    <property type="evidence" value="ECO:0007669"/>
    <property type="project" value="InterPro"/>
</dbReference>
<keyword evidence="4" id="KW-0732">Signal</keyword>
<dbReference type="FunFam" id="2.10.25.10:FF:000038">
    <property type="entry name" value="Fibrillin 2"/>
    <property type="match status" value="5"/>
</dbReference>
<evidence type="ECO:0000256" key="4">
    <source>
        <dbReference type="ARBA" id="ARBA00022729"/>
    </source>
</evidence>
<organism evidence="10 11">
    <name type="scientific">Megaselia scalaris</name>
    <name type="common">Humpbacked fly</name>
    <name type="synonym">Phora scalaris</name>
    <dbReference type="NCBI Taxonomy" id="36166"/>
    <lineage>
        <taxon>Eukaryota</taxon>
        <taxon>Metazoa</taxon>
        <taxon>Ecdysozoa</taxon>
        <taxon>Arthropoda</taxon>
        <taxon>Hexapoda</taxon>
        <taxon>Insecta</taxon>
        <taxon>Pterygota</taxon>
        <taxon>Neoptera</taxon>
        <taxon>Endopterygota</taxon>
        <taxon>Diptera</taxon>
        <taxon>Brachycera</taxon>
        <taxon>Muscomorpha</taxon>
        <taxon>Platypezoidea</taxon>
        <taxon>Phoridae</taxon>
        <taxon>Megaseliini</taxon>
        <taxon>Megaselia</taxon>
    </lineage>
</organism>
<feature type="domain" description="EGF-like" evidence="9">
    <location>
        <begin position="455"/>
        <end position="497"/>
    </location>
</feature>
<dbReference type="PROSITE" id="PS00010">
    <property type="entry name" value="ASX_HYDROXYL"/>
    <property type="match status" value="8"/>
</dbReference>
<dbReference type="FunFam" id="2.10.25.10:FF:000526">
    <property type="entry name" value="Dumpy, isoform J"/>
    <property type="match status" value="1"/>
</dbReference>
<dbReference type="SMART" id="SM00181">
    <property type="entry name" value="EGF"/>
    <property type="match status" value="21"/>
</dbReference>
<dbReference type="GO" id="GO:0005576">
    <property type="term" value="C:extracellular region"/>
    <property type="evidence" value="ECO:0007669"/>
    <property type="project" value="UniProtKB-SubCell"/>
</dbReference>
<evidence type="ECO:0000256" key="2">
    <source>
        <dbReference type="ARBA" id="ARBA00022525"/>
    </source>
</evidence>
<dbReference type="SMART" id="SM00179">
    <property type="entry name" value="EGF_CA"/>
    <property type="match status" value="10"/>
</dbReference>
<keyword evidence="5" id="KW-0677">Repeat</keyword>
<dbReference type="InterPro" id="IPR006150">
    <property type="entry name" value="Cys_repeat_1"/>
</dbReference>
<accession>T1GS28</accession>
<dbReference type="PROSITE" id="PS01187">
    <property type="entry name" value="EGF_CA"/>
    <property type="match status" value="5"/>
</dbReference>
<evidence type="ECO:0000313" key="10">
    <source>
        <dbReference type="EnsemblMetazoa" id="MESCA006476-PA"/>
    </source>
</evidence>
<feature type="domain" description="EGF-like" evidence="9">
    <location>
        <begin position="329"/>
        <end position="371"/>
    </location>
</feature>
<feature type="domain" description="EGF-like" evidence="9">
    <location>
        <begin position="640"/>
        <end position="681"/>
    </location>
</feature>
<feature type="domain" description="EGF-like" evidence="9">
    <location>
        <begin position="1092"/>
        <end position="1131"/>
    </location>
</feature>
<proteinExistence type="predicted"/>
<dbReference type="InterPro" id="IPR003645">
    <property type="entry name" value="Fol_N"/>
</dbReference>
<dbReference type="STRING" id="36166.T1GS28"/>
<dbReference type="EMBL" id="CAQQ02181220">
    <property type="status" value="NOT_ANNOTATED_CDS"/>
    <property type="molecule type" value="Genomic_DNA"/>
</dbReference>
<dbReference type="SUPFAM" id="SSF57196">
    <property type="entry name" value="EGF/Laminin"/>
    <property type="match status" value="4"/>
</dbReference>
<dbReference type="InterPro" id="IPR000152">
    <property type="entry name" value="EGF-type_Asp/Asn_hydroxyl_site"/>
</dbReference>
<dbReference type="FunFam" id="2.10.25.10:FF:000014">
    <property type="entry name" value="Latent-transforming growth factor beta-binding protein 3"/>
    <property type="match status" value="1"/>
</dbReference>
<dbReference type="SMART" id="SM00274">
    <property type="entry name" value="FOLN"/>
    <property type="match status" value="3"/>
</dbReference>
<evidence type="ECO:0000313" key="11">
    <source>
        <dbReference type="Proteomes" id="UP000015102"/>
    </source>
</evidence>
<comment type="caution">
    <text evidence="8">Lacks conserved residue(s) required for the propagation of feature annotation.</text>
</comment>
<dbReference type="Gene3D" id="2.90.20.10">
    <property type="entry name" value="Plasmodium vivax P25 domain"/>
    <property type="match status" value="1"/>
</dbReference>
<evidence type="ECO:0000256" key="7">
    <source>
        <dbReference type="ARBA" id="ARBA00023180"/>
    </source>
</evidence>
<reference evidence="11" key="1">
    <citation type="submission" date="2013-02" db="EMBL/GenBank/DDBJ databases">
        <authorList>
            <person name="Hughes D."/>
        </authorList>
    </citation>
    <scope>NUCLEOTIDE SEQUENCE</scope>
    <source>
        <strain>Durham</strain>
        <strain evidence="11">NC isolate 2 -- Noor lab</strain>
    </source>
</reference>
<dbReference type="InterPro" id="IPR009030">
    <property type="entry name" value="Growth_fac_rcpt_cys_sf"/>
</dbReference>
<dbReference type="Proteomes" id="UP000015102">
    <property type="component" value="Unassembled WGS sequence"/>
</dbReference>
<dbReference type="InterPro" id="IPR049883">
    <property type="entry name" value="NOTCH1_EGF-like"/>
</dbReference>
<dbReference type="EMBL" id="CAQQ02181219">
    <property type="status" value="NOT_ANNOTATED_CDS"/>
    <property type="molecule type" value="Genomic_DNA"/>
</dbReference>
<evidence type="ECO:0000256" key="6">
    <source>
        <dbReference type="ARBA" id="ARBA00023157"/>
    </source>
</evidence>
<comment type="subcellular location">
    <subcellularLocation>
        <location evidence="1">Secreted</location>
    </subcellularLocation>
</comment>
<evidence type="ECO:0000256" key="8">
    <source>
        <dbReference type="PROSITE-ProRule" id="PRU00076"/>
    </source>
</evidence>
<dbReference type="Gene3D" id="2.10.25.10">
    <property type="entry name" value="Laminin"/>
    <property type="match status" value="9"/>
</dbReference>
<name>T1GS28_MEGSC</name>
<dbReference type="OMA" id="DECRTHE"/>
<feature type="domain" description="EGF-like" evidence="9">
    <location>
        <begin position="206"/>
        <end position="245"/>
    </location>
</feature>
<feature type="domain" description="EGF-like" evidence="9">
    <location>
        <begin position="413"/>
        <end position="454"/>
    </location>
</feature>
<feature type="domain" description="EGF-like" evidence="9">
    <location>
        <begin position="246"/>
        <end position="289"/>
    </location>
</feature>
<keyword evidence="11" id="KW-1185">Reference proteome</keyword>
<keyword evidence="2" id="KW-0964">Secreted</keyword>
<keyword evidence="3 8" id="KW-0245">EGF-like domain</keyword>
<dbReference type="PROSITE" id="PS50026">
    <property type="entry name" value="EGF_3"/>
    <property type="match status" value="10"/>
</dbReference>
<evidence type="ECO:0000256" key="5">
    <source>
        <dbReference type="ARBA" id="ARBA00022737"/>
    </source>
</evidence>
<keyword evidence="7" id="KW-0325">Glycoprotein</keyword>
<protein>
    <recommendedName>
        <fullName evidence="9">EGF-like domain-containing protein</fullName>
    </recommendedName>
</protein>
<dbReference type="AlphaFoldDB" id="T1GS28"/>
<sequence>MCRTVCNSDEYCSGQQICENRLCQIGCRNDNMCPSNQSCVNKKCKNPCEIIGQCGSCSECSVVNHSVQCSCPAGFIGDGTSSCIKSPEICNDQCQCDEHGQFCAGKCSRSSDCSCGEICHTGKCRLKCSKNKPCPIGQRCERGGACVGGCNKNTDCNFNNVCEAGQCVNPCEKDNACGKNALCTTTNHQLFCYCPDGFKGEPNEEYINECRDSPCGENAVCTDTVGSFTCSCLPEYKGDPFKGCVDINECEELDHPCGKSAICENEEPGFKCKCPQGFQGKPDPKTACEQVDVNIACQSNFDCTNNAECIDNQCFCLDGFEPIGANCIDVDECRTHEDLCGAHSMCVNTPGSFMCTCENGYVGEPPRTLCKEPCADVNCGKHAFCKADAAEAYCICDEGWSFNPNNISAGCVDINECESSVDKCGMNAICENIPGSFSCKCPIGYLGDPYTKCEVEDQCAKENVCGLGAVCENTPNGFNCICSDGYIPDPSPFIQCSLVLKCSENKECPGNSICTENKQCLCPNPNIGNDCRHPCESLTCEGFTGNSGKDCVDVDECKNNPCSQGALCVNLPAKYECQCPSGYVGNAYENGCSKSEGDFVCSNEKPCPNSEECRFDGFTGQNVCICQQGYERNSDGKCEDINECQSEKHTCGFNGICKNLPGSYQCYCPNGFYGNPFELCEECTTPECKCQSPYKMVGNSCMLAGCKNKKDCPNGAECISISDNVSYCACSKGFKSTSNGECQDINECLEPNTCSYGAQCINNIGNYTCVCTEGTKGDPYNGLCAPSQQQCSLDTDCKFNEKCVEPGECICPPPYFVDSKDNKCKSPCERFFCGINARCTPSDPPQCMCDVGFVGDPLMGCKGGYQCLCPKGMTGDPYKSGCILEAGSTKAQCTRNEECSSNLACSNGNCVSPCSNLLCGENAFCETENHAAWCRCKVGFIEGANGGCVSQCKDYICGKGAVCIPTSDGPTCKCQPKYKGNPFPGGECKLDECTSINQCSHPQVCINGRCKERCDDIVCGISASCDKFTGKCVCDFNFIGDPNLLCMPPITTPSCNPNCGKNAHCQYKNNNNVCVCNDGATGNPYEGCGPQKKTTCEPNSCGENAECRSDLSDISCLCPPGFTGNPYLGCSDINECDSSPCGSNAICLNNFGSFDCV</sequence>
<dbReference type="InterPro" id="IPR018097">
    <property type="entry name" value="EGF_Ca-bd_CS"/>
</dbReference>
<reference evidence="10" key="2">
    <citation type="submission" date="2015-06" db="UniProtKB">
        <authorList>
            <consortium name="EnsemblMetazoa"/>
        </authorList>
    </citation>
    <scope>IDENTIFICATION</scope>
</reference>
<feature type="domain" description="EGF-like" evidence="9">
    <location>
        <begin position="1132"/>
        <end position="1157"/>
    </location>
</feature>
<dbReference type="InterPro" id="IPR001881">
    <property type="entry name" value="EGF-like_Ca-bd_dom"/>
</dbReference>
<dbReference type="PROSITE" id="PS00022">
    <property type="entry name" value="EGF_1"/>
    <property type="match status" value="1"/>
</dbReference>
<feature type="domain" description="EGF-like" evidence="9">
    <location>
        <begin position="553"/>
        <end position="593"/>
    </location>
</feature>
<dbReference type="HOGENOM" id="CLU_293482_0_0_1"/>
<dbReference type="CDD" id="cd00054">
    <property type="entry name" value="EGF_CA"/>
    <property type="match status" value="8"/>
</dbReference>
<dbReference type="PANTHER" id="PTHR22963">
    <property type="entry name" value="ENDOGLIN-RELATED"/>
    <property type="match status" value="1"/>
</dbReference>
<dbReference type="Pfam" id="PF00008">
    <property type="entry name" value="EGF"/>
    <property type="match status" value="1"/>
</dbReference>
<dbReference type="SMART" id="SM00289">
    <property type="entry name" value="WR1"/>
    <property type="match status" value="5"/>
</dbReference>
<evidence type="ECO:0000256" key="1">
    <source>
        <dbReference type="ARBA" id="ARBA00004613"/>
    </source>
</evidence>
<dbReference type="SUPFAM" id="SSF57184">
    <property type="entry name" value="Growth factor receptor domain"/>
    <property type="match status" value="2"/>
</dbReference>
<feature type="domain" description="EGF-like" evidence="9">
    <location>
        <begin position="744"/>
        <end position="785"/>
    </location>
</feature>
<keyword evidence="6" id="KW-1015">Disulfide bond</keyword>
<dbReference type="Pfam" id="PF07645">
    <property type="entry name" value="EGF_CA"/>
    <property type="match status" value="8"/>
</dbReference>
<dbReference type="InterPro" id="IPR000742">
    <property type="entry name" value="EGF"/>
</dbReference>
<dbReference type="PANTHER" id="PTHR22963:SF39">
    <property type="entry name" value="DUMPY"/>
    <property type="match status" value="1"/>
</dbReference>
<evidence type="ECO:0000259" key="9">
    <source>
        <dbReference type="PROSITE" id="PS50026"/>
    </source>
</evidence>
<dbReference type="PROSITE" id="PS01186">
    <property type="entry name" value="EGF_2"/>
    <property type="match status" value="7"/>
</dbReference>
<dbReference type="EnsemblMetazoa" id="MESCA006476-RA">
    <property type="protein sequence ID" value="MESCA006476-PA"/>
    <property type="gene ID" value="MESCA006476"/>
</dbReference>
<evidence type="ECO:0000256" key="3">
    <source>
        <dbReference type="ARBA" id="ARBA00022536"/>
    </source>
</evidence>